<dbReference type="Proteomes" id="UP000484381">
    <property type="component" value="Unassembled WGS sequence"/>
</dbReference>
<reference evidence="1 2" key="1">
    <citation type="submission" date="2019-10" db="EMBL/GenBank/DDBJ databases">
        <title>Paraburkholderia sp. isolated from nodules of Mimosa pudica from Brazilian Atlantic Forest soils.</title>
        <authorList>
            <person name="Paulitsch F."/>
            <person name="Hungria M."/>
            <person name="Dall'Agnol R."/>
        </authorList>
    </citation>
    <scope>NUCLEOTIDE SEQUENCE [LARGE SCALE GENOMIC DNA]</scope>
    <source>
        <strain evidence="1 2">CNPSo 3157</strain>
    </source>
</reference>
<name>A0A7X1N8V6_9BURK</name>
<dbReference type="EMBL" id="WHNP01000008">
    <property type="protein sequence ID" value="MPW17440.1"/>
    <property type="molecule type" value="Genomic_DNA"/>
</dbReference>
<keyword evidence="2" id="KW-1185">Reference proteome</keyword>
<evidence type="ECO:0000313" key="1">
    <source>
        <dbReference type="EMBL" id="MPW17440.1"/>
    </source>
</evidence>
<organism evidence="1 2">
    <name type="scientific">Paraburkholderia franconis</name>
    <dbReference type="NCBI Taxonomy" id="2654983"/>
    <lineage>
        <taxon>Bacteria</taxon>
        <taxon>Pseudomonadati</taxon>
        <taxon>Pseudomonadota</taxon>
        <taxon>Betaproteobacteria</taxon>
        <taxon>Burkholderiales</taxon>
        <taxon>Burkholderiaceae</taxon>
        <taxon>Paraburkholderia</taxon>
    </lineage>
</organism>
<proteinExistence type="predicted"/>
<dbReference type="RefSeq" id="WP_152757803.1">
    <property type="nucleotide sequence ID" value="NZ_WHNP01000008.1"/>
</dbReference>
<accession>A0A7X1N8V6</accession>
<comment type="caution">
    <text evidence="1">The sequence shown here is derived from an EMBL/GenBank/DDBJ whole genome shotgun (WGS) entry which is preliminary data.</text>
</comment>
<protein>
    <submittedName>
        <fullName evidence="1">Uncharacterized protein</fullName>
    </submittedName>
</protein>
<evidence type="ECO:0000313" key="2">
    <source>
        <dbReference type="Proteomes" id="UP000484381"/>
    </source>
</evidence>
<dbReference type="AlphaFoldDB" id="A0A7X1N8V6"/>
<sequence>MPIGPAVAVKPGHDKPFNEFLQDDAQCKQHAREQLVRGGDTRAASDAHMPRAQRNVQQRYDLAYLEWMKAKGNDVSERAGTNYAAQM</sequence>
<gene>
    <name evidence="1" type="ORF">GCT13_10985</name>
</gene>